<dbReference type="SUPFAM" id="SSF52540">
    <property type="entry name" value="P-loop containing nucleoside triphosphate hydrolases"/>
    <property type="match status" value="2"/>
</dbReference>
<keyword evidence="2" id="KW-0813">Transport</keyword>
<dbReference type="InterPro" id="IPR003593">
    <property type="entry name" value="AAA+_ATPase"/>
</dbReference>
<evidence type="ECO:0000259" key="9">
    <source>
        <dbReference type="PROSITE" id="PS50893"/>
    </source>
</evidence>
<dbReference type="RefSeq" id="WP_083221380.1">
    <property type="nucleotide sequence ID" value="NZ_MAUE01000016.1"/>
</dbReference>
<dbReference type="PANTHER" id="PTHR43776:SF7">
    <property type="entry name" value="D,D-DIPEPTIDE TRANSPORT ATP-BINDING PROTEIN DDPF-RELATED"/>
    <property type="match status" value="1"/>
</dbReference>
<dbReference type="GO" id="GO:0005524">
    <property type="term" value="F:ATP binding"/>
    <property type="evidence" value="ECO:0007669"/>
    <property type="project" value="UniProtKB-KW"/>
</dbReference>
<dbReference type="FunFam" id="3.40.50.300:FF:000016">
    <property type="entry name" value="Oligopeptide ABC transporter ATP-binding component"/>
    <property type="match status" value="2"/>
</dbReference>
<dbReference type="InterPro" id="IPR050319">
    <property type="entry name" value="ABC_transp_ATP-bind"/>
</dbReference>
<evidence type="ECO:0000256" key="3">
    <source>
        <dbReference type="ARBA" id="ARBA00022741"/>
    </source>
</evidence>
<dbReference type="GO" id="GO:0015833">
    <property type="term" value="P:peptide transport"/>
    <property type="evidence" value="ECO:0007669"/>
    <property type="project" value="InterPro"/>
</dbReference>
<evidence type="ECO:0000256" key="4">
    <source>
        <dbReference type="ARBA" id="ARBA00022840"/>
    </source>
</evidence>
<dbReference type="AlphaFoldDB" id="A0A2T4G4X9"/>
<evidence type="ECO:0000256" key="7">
    <source>
        <dbReference type="ARBA" id="ARBA00058018"/>
    </source>
</evidence>
<dbReference type="OrthoDB" id="9784450at2"/>
<evidence type="ECO:0000256" key="5">
    <source>
        <dbReference type="ARBA" id="ARBA00038852"/>
    </source>
</evidence>
<feature type="domain" description="ABC transporter" evidence="9">
    <location>
        <begin position="4"/>
        <end position="254"/>
    </location>
</feature>
<comment type="function">
    <text evidence="7">Part of the ABC transporter DppABCDF involved in the uptake of various di/tripeptides. Is also involved in the uptake of phaseolotoxin, a toxic tripeptide inhibiting the enzyme ornithine carbamoyltransferase. Responsible for energy coupling to the transport system.</text>
</comment>
<dbReference type="Proteomes" id="UP000240571">
    <property type="component" value="Unassembled WGS sequence"/>
</dbReference>
<evidence type="ECO:0000256" key="2">
    <source>
        <dbReference type="ARBA" id="ARBA00022448"/>
    </source>
</evidence>
<feature type="domain" description="ABC transporter" evidence="9">
    <location>
        <begin position="274"/>
        <end position="521"/>
    </location>
</feature>
<gene>
    <name evidence="10" type="ORF">C9382_08495</name>
</gene>
<comment type="subunit">
    <text evidence="8">The complex is composed of two ATP-binding proteins (DppD and DppF), two transmembrane proteins (DppB and DppC) and a solute-binding protein (DppA1-A5). Five orthologous SBPs (DppA1-A5) are present in P.aeruginosa, which increases the substrate specificity of the DppBCDF transporter.</text>
</comment>
<comment type="caution">
    <text evidence="10">The sequence shown here is derived from an EMBL/GenBank/DDBJ whole genome shotgun (WGS) entry which is preliminary data.</text>
</comment>
<dbReference type="GO" id="GO:0055085">
    <property type="term" value="P:transmembrane transport"/>
    <property type="evidence" value="ECO:0007669"/>
    <property type="project" value="UniProtKB-ARBA"/>
</dbReference>
<dbReference type="NCBIfam" id="NF008453">
    <property type="entry name" value="PRK11308.1"/>
    <property type="match status" value="2"/>
</dbReference>
<organism evidence="10 11">
    <name type="scientific">Pseudomonas aylmerensis</name>
    <dbReference type="NCBI Taxonomy" id="1869229"/>
    <lineage>
        <taxon>Bacteria</taxon>
        <taxon>Pseudomonadati</taxon>
        <taxon>Pseudomonadota</taxon>
        <taxon>Gammaproteobacteria</taxon>
        <taxon>Pseudomonadales</taxon>
        <taxon>Pseudomonadaceae</taxon>
        <taxon>Pseudomonas</taxon>
    </lineage>
</organism>
<comment type="catalytic activity">
    <reaction evidence="6">
        <text>a dipeptide(out) + ATP + H2O = a dipeptide(in) + ADP + phosphate + H(+)</text>
        <dbReference type="Rhea" id="RHEA:23120"/>
        <dbReference type="ChEBI" id="CHEBI:15377"/>
        <dbReference type="ChEBI" id="CHEBI:15378"/>
        <dbReference type="ChEBI" id="CHEBI:30616"/>
        <dbReference type="ChEBI" id="CHEBI:43474"/>
        <dbReference type="ChEBI" id="CHEBI:90799"/>
        <dbReference type="ChEBI" id="CHEBI:456216"/>
        <dbReference type="EC" id="7.4.2.9"/>
    </reaction>
</comment>
<dbReference type="Gene3D" id="3.40.50.300">
    <property type="entry name" value="P-loop containing nucleotide triphosphate hydrolases"/>
    <property type="match status" value="2"/>
</dbReference>
<sequence length="554" mass="60313">MTLLSVEHLRIALPPGADRSHALYDLSLQVRSGECLCVVGESGSGKSMLAKALLRQLPRPLSVQSGRLLFRGEDLAARSEAAMRELRGRHISMVFQEPMSALNPLLRVGEQIDETLRAHGVKSASARRARVVELLGYVGLPDPERLRLAYPFELSGGQRQRVVIAMALAFDPALLIADEPTSALDVTTQAQILELLRRIQQDKGMALLFITHDFAVVEAIADRVLVLEKGQVVEQGGARQVLREPQAAYTRQLLAAVSAQPLAPRTTVDGVVVLKAERLGKVFSRRTGWWSKHTTRALDAVGLQVREGETLGIVGESGSGKSTLGRCLVRLLRADSGQIEWLGQDVAGLSEARLRPLRSEVQMIFQDPFASLNPRQTVGRIIMTGPLVQGRTRADAEQRARALLELVGLPATAFERYPHEFSGGQRQRIGIARALAVEPKVLIADECVSALDALIQVQILELLESLQRRLKLSIIFITHDLRVAARLCDRIAVMQNGRVVEQGDTATLFADARHPYTRTLLHCGGRLAGDSALSSAATSESFIAGTPAPTQGCV</sequence>
<dbReference type="PROSITE" id="PS00211">
    <property type="entry name" value="ABC_TRANSPORTER_1"/>
    <property type="match status" value="2"/>
</dbReference>
<reference evidence="10 11" key="1">
    <citation type="submission" date="2018-03" db="EMBL/GenBank/DDBJ databases">
        <title>Diversity of bacteria associated with corn roots inoculated with woodland soils in Canada, and Description of Pseudomonas aylmerense sp. nov.</title>
        <authorList>
            <person name="Tambong J.T."/>
            <person name="Xu R."/>
            <person name="Tchagang C."/>
        </authorList>
    </citation>
    <scope>NUCLEOTIDE SEQUENCE [LARGE SCALE GENOMIC DNA]</scope>
    <source>
        <strain evidence="10 11">S1E44</strain>
    </source>
</reference>
<dbReference type="InterPro" id="IPR013563">
    <property type="entry name" value="Oligopep_ABC_C"/>
</dbReference>
<evidence type="ECO:0000313" key="11">
    <source>
        <dbReference type="Proteomes" id="UP000240571"/>
    </source>
</evidence>
<dbReference type="PROSITE" id="PS50893">
    <property type="entry name" value="ABC_TRANSPORTER_2"/>
    <property type="match status" value="2"/>
</dbReference>
<dbReference type="Pfam" id="PF08352">
    <property type="entry name" value="oligo_HPY"/>
    <property type="match status" value="1"/>
</dbReference>
<evidence type="ECO:0000256" key="1">
    <source>
        <dbReference type="ARBA" id="ARBA00005417"/>
    </source>
</evidence>
<dbReference type="CDD" id="cd03257">
    <property type="entry name" value="ABC_NikE_OppD_transporters"/>
    <property type="match status" value="2"/>
</dbReference>
<name>A0A2T4G4X9_9PSED</name>
<dbReference type="SMART" id="SM00382">
    <property type="entry name" value="AAA"/>
    <property type="match status" value="2"/>
</dbReference>
<evidence type="ECO:0000256" key="8">
    <source>
        <dbReference type="ARBA" id="ARBA00065473"/>
    </source>
</evidence>
<accession>A0A2T4G4X9</accession>
<protein>
    <recommendedName>
        <fullName evidence="5">ABC-type dipeptide transporter</fullName>
        <ecNumber evidence="5">7.4.2.9</ecNumber>
    </recommendedName>
</protein>
<keyword evidence="4 10" id="KW-0067">ATP-binding</keyword>
<dbReference type="PANTHER" id="PTHR43776">
    <property type="entry name" value="TRANSPORT ATP-BINDING PROTEIN"/>
    <property type="match status" value="1"/>
</dbReference>
<dbReference type="EC" id="7.4.2.9" evidence="5"/>
<dbReference type="InterPro" id="IPR003439">
    <property type="entry name" value="ABC_transporter-like_ATP-bd"/>
</dbReference>
<keyword evidence="3" id="KW-0547">Nucleotide-binding</keyword>
<dbReference type="InterPro" id="IPR017871">
    <property type="entry name" value="ABC_transporter-like_CS"/>
</dbReference>
<evidence type="ECO:0000313" key="10">
    <source>
        <dbReference type="EMBL" id="PTC30662.1"/>
    </source>
</evidence>
<dbReference type="GO" id="GO:0016887">
    <property type="term" value="F:ATP hydrolysis activity"/>
    <property type="evidence" value="ECO:0007669"/>
    <property type="project" value="InterPro"/>
</dbReference>
<dbReference type="EMBL" id="PYWW01000016">
    <property type="protein sequence ID" value="PTC30662.1"/>
    <property type="molecule type" value="Genomic_DNA"/>
</dbReference>
<dbReference type="NCBIfam" id="NF007739">
    <property type="entry name" value="PRK10419.1"/>
    <property type="match status" value="2"/>
</dbReference>
<proteinExistence type="inferred from homology"/>
<dbReference type="Pfam" id="PF00005">
    <property type="entry name" value="ABC_tran"/>
    <property type="match status" value="2"/>
</dbReference>
<dbReference type="InterPro" id="IPR027417">
    <property type="entry name" value="P-loop_NTPase"/>
</dbReference>
<comment type="similarity">
    <text evidence="1">Belongs to the ABC transporter superfamily.</text>
</comment>
<evidence type="ECO:0000256" key="6">
    <source>
        <dbReference type="ARBA" id="ARBA00047356"/>
    </source>
</evidence>